<dbReference type="Pfam" id="PF25801">
    <property type="entry name" value="HEAT_GCN1_C_2"/>
    <property type="match status" value="1"/>
</dbReference>
<keyword evidence="2" id="KW-0677">Repeat</keyword>
<dbReference type="PANTHER" id="PTHR23346">
    <property type="entry name" value="TRANSLATIONAL ACTIVATOR GCN1-RELATED"/>
    <property type="match status" value="1"/>
</dbReference>
<reference evidence="6" key="1">
    <citation type="submission" date="2025-08" db="UniProtKB">
        <authorList>
            <consortium name="RefSeq"/>
        </authorList>
    </citation>
    <scope>IDENTIFICATION</scope>
</reference>
<feature type="repeat" description="HEAT" evidence="3">
    <location>
        <begin position="1965"/>
        <end position="2002"/>
    </location>
</feature>
<evidence type="ECO:0000313" key="6">
    <source>
        <dbReference type="RefSeq" id="XP_016932440.4"/>
    </source>
</evidence>
<dbReference type="GO" id="GO:0019887">
    <property type="term" value="F:protein kinase regulator activity"/>
    <property type="evidence" value="ECO:0007669"/>
    <property type="project" value="TreeGrafter"/>
</dbReference>
<dbReference type="Pfam" id="PF24987">
    <property type="entry name" value="HEAT_EF3_N"/>
    <property type="match status" value="2"/>
</dbReference>
<dbReference type="InterPro" id="IPR016024">
    <property type="entry name" value="ARM-type_fold"/>
</dbReference>
<dbReference type="InterPro" id="IPR057546">
    <property type="entry name" value="HEAT_GCN1"/>
</dbReference>
<feature type="domain" description="TOG" evidence="4">
    <location>
        <begin position="1324"/>
        <end position="1557"/>
    </location>
</feature>
<evidence type="ECO:0000313" key="5">
    <source>
        <dbReference type="Proteomes" id="UP001652628"/>
    </source>
</evidence>
<gene>
    <name evidence="6" type="primary">l(3)80Fj</name>
</gene>
<dbReference type="Pfam" id="PF23271">
    <property type="entry name" value="HEAT_GCN1"/>
    <property type="match status" value="1"/>
</dbReference>
<dbReference type="SMART" id="SM01349">
    <property type="entry name" value="TOG"/>
    <property type="match status" value="1"/>
</dbReference>
<evidence type="ECO:0000256" key="1">
    <source>
        <dbReference type="ARBA" id="ARBA00007366"/>
    </source>
</evidence>
<dbReference type="Pfam" id="PF24984">
    <property type="entry name" value="HEAT_EF3_GNC1"/>
    <property type="match status" value="1"/>
</dbReference>
<dbReference type="GO" id="GO:0005829">
    <property type="term" value="C:cytosol"/>
    <property type="evidence" value="ECO:0007669"/>
    <property type="project" value="TreeGrafter"/>
</dbReference>
<feature type="repeat" description="HEAT" evidence="3">
    <location>
        <begin position="1617"/>
        <end position="1655"/>
    </location>
</feature>
<sequence>MVDEQLSSALRDLPGKVLNVPVEERQLIFRNVSSVLRNPGINSTIIRGICKVIGTTITKYKDLASQRIVRELLIDLATIHHDLTIEHMLNVFKSLLFKEFASAPPQKSCKSAIIALGWISLLQKHADRNSNIFKTEKKRIVEYQSLIYQLTLLSPNQKIADARTKILYELWDSTLIFDETLDILFQLEATSNVTIMFMVMIQFESKTKKSVILQNNTEKLSEYFVKSMISCKSKPDKSFITTCRPLLESLTESEFDSYIYPPLQRSILRSPENTLESIGLIFNMLNFDCSRYARKVGNVLIQNLYSKGDIARRESLESLKLLSTKCSDWLIVKELLEHIFSVLNGSDGKINVIEYRLNILQGAGYLSFNNINQDHLPNILNEAVTLFWKALECETQEKVICCMLDMFALWTQKFTNELPSVVINIFKTGIRLKSTNQIIRQSYLEWLLLSIQCTEINNHSAIIPDLISFYTKALQNASQLCNLTEAVCIACIMLILEKPSENYNFFWTTVFDMNKKYFFNEKITAIAPTETLCNISLMTRILLNSYHDKIRGELEPIVRTLIYNLCSNSVKVRNYTTGQVKKILSASKGIEFVKLAIYEFGKRISLVNIQNDGDTSIDQFGTPTQAYVDALVCLTSINDISYNEAMDVAMELLLISHHPAIVLNEPYLWEITIQRHFSLDPKQLILAKNSEIVNKYINNFISNAQYENTISALVRICPNPIVPTVVNHLKTYLCNSTNYHSSNEEYLTYLTPEGELYDKSVIPHIDSQYETVRIKRENKVYSYKEQLEEIQLRREIDEKREKEGKLKTIKYTQKQEEQIKTQMEKELRVKLRIHNLYEKLISKISLLKASCSGNGEQMSQHFYALLDHILQASKSPLSAEVLTDLYLYLRNLCFTFQPKLGRDIAVATIKLQGPSCILKEEYEALNINKAINDIIFDLDNHVKSNLLDPPSFSYAFEFLKRALLLLNNDSNNELISKGIQIIARHTNDEVNCKPQFMPRYGMIEVLLYIFKNNNKLAAQTSDAILEVAKSSNGSISNATPDNQIIDIFLQSLQSNTDSVRKVALKSLKIMVDGIVNHLKIDNSLKKKVVTRYWIAKYDTEVENRELALLIWNTTNFALPGIDDIICDVTHPELCIQKSASESLVPLLADEENIRKCLIKKLFSIYNEKLSLIPPVLDKFDREIEPATDQWKPRRGVAIAFSTIAPLLSIDDIDVIMNFMVSHGLGDRDDIVHKEMLAAALKIVDLHGNKTIVNLLPVFEDFLDKAPKSQSYDNIRQAVVILMGSLARHLEKDDKRIDPIVKRLLTALSTPSQQVQEAVSNCLPHLMPSVKEEAPAMIKKLLHSLAKSDKYGERRGAAYGIAGIVKGLGILSLKQLDIMSKLTAYIQEKKNYRSREGALFAFEVLCTTLGRLFEPYIVHVLPHLLQCFGDPSQYVRQAADDTAKVVMGKLSAHGVKLVLPSLLEALDEDSWRTKTASVELLGAMAFCAPKQLSSCLPSIVPKLIEVLGDSHTKVQESGAEALKVIGSVIKNPEIQAIVPVLLDALEDPSNNTSTCLQSLLKTKFIHFIDAPSLALIMPVVQRAFMDRSTETRKMAAQIIGNMYSLTDQKDLAPYLPSIIPGLKSSLLDPVPEVRAVSARALGAMVKGMGESSFENLLPWLMETLTSESSSVDRSGAAQGLSEVVGGLGVEKMHKLMPEIISTAERLDIAPHVKDGYIMMFIYMPGAFPEAFTPYIGQIINPILKALADESEYVRDTALKAGQRIVNLYAETAVALLLPELEKGLFDDNWRIRYSSVQLLGDLLYRISGVSGKMTTETASEDDNFGTEHSHTAIIRFLGDERRNRVLSGLYMGRSDVSLMVRQAALHVWKVVVTNTPRTLREILPTLFGLLLGCLASTSYDKRQVAARTLGDLVRKLGERVLPEIIPILENGLNSDHPDQRQGVCIGLSEIMGSTSKEMVLTFVHSLVPTVRKALCDPLPEVREAAAKTFESLHSTVGSRALDDILPFMLEGLSDPDPSIAENTLDGLRQVMSIKSRVVLPYLVPQLTSPPVNTKALSILVSVAGEALTKYLPKILSALLEALSEAYGSPNEQQEIDYCQTVILSVTDEIGIRTIMDTLLISANSSDLCTRKSSASLLSAFCIHSPGNYSQYIPQLLRCLLKLLVDNDKEILQKSWEALNAVIKGLNAAQQISHVSDVRQAVRFAASELKGPELPGFCLPKGITPLLPVFREAILNGLPEEKENAAQGLGEIIFLTNAQSLQPSVVHITGPLIRILGDRFNAAVKAAVLETLSILLHKVGVLLKQFLPQLQTTFLKALHDQNRNVRMKAGKALSELVAIHSRADPLFNEIHNGIKNSDDSSVRETMLHALRSIVSRSGDKMSEPIKKQTYITLLSMIGHHEDVTRNAVGGCLGAMLKYIAPGQVEDLFNNLILTDSTDDLLVKHGYTIVLFVALKECPNELLSSNLHEKIISYVLVNISSDKVSIAGNAIRAATYFLEHYLINNYELPLNVVIALARAMNHSSNDVKQLVAKSCTHLSKSLTADQINLEVFKYLVPMLVNGTKEKNGYVKSNSELALISILRLRTDDSTYTKISDILESGARDSLIDVVTKVLKRASPQSIIKEEELDDTLQT</sequence>
<dbReference type="GO" id="GO:0000226">
    <property type="term" value="P:microtubule cytoskeleton organization"/>
    <property type="evidence" value="ECO:0007669"/>
    <property type="project" value="UniProtKB-ARBA"/>
</dbReference>
<dbReference type="InterPro" id="IPR011989">
    <property type="entry name" value="ARM-like"/>
</dbReference>
<protein>
    <submittedName>
        <fullName evidence="6">Stalled ribosome sensor GCN1 isoform X1</fullName>
    </submittedName>
</protein>
<feature type="repeat" description="HEAT" evidence="3">
    <location>
        <begin position="1498"/>
        <end position="1535"/>
    </location>
</feature>
<dbReference type="InterPro" id="IPR000357">
    <property type="entry name" value="HEAT"/>
</dbReference>
<dbReference type="InterPro" id="IPR021133">
    <property type="entry name" value="HEAT_type_2"/>
</dbReference>
<evidence type="ECO:0000256" key="2">
    <source>
        <dbReference type="ARBA" id="ARBA00022737"/>
    </source>
</evidence>
<dbReference type="PANTHER" id="PTHR23346:SF7">
    <property type="entry name" value="STALLED RIBOSOME SENSOR GCN1"/>
    <property type="match status" value="1"/>
</dbReference>
<dbReference type="SUPFAM" id="SSF48371">
    <property type="entry name" value="ARM repeat"/>
    <property type="match status" value="5"/>
</dbReference>
<dbReference type="Pfam" id="PF13513">
    <property type="entry name" value="HEAT_EZ"/>
    <property type="match status" value="1"/>
</dbReference>
<comment type="similarity">
    <text evidence="1">Belongs to the GCN1 family.</text>
</comment>
<evidence type="ECO:0000259" key="4">
    <source>
        <dbReference type="SMART" id="SM01349"/>
    </source>
</evidence>
<accession>A0AB39ZEH6</accession>
<dbReference type="Proteomes" id="UP001652628">
    <property type="component" value="Chromosome 3"/>
</dbReference>
<dbReference type="GO" id="GO:0034198">
    <property type="term" value="P:cellular response to amino acid starvation"/>
    <property type="evidence" value="ECO:0007669"/>
    <property type="project" value="TreeGrafter"/>
</dbReference>
<dbReference type="Pfam" id="PF24993">
    <property type="entry name" value="GNC1_N"/>
    <property type="match status" value="1"/>
</dbReference>
<dbReference type="InterPro" id="IPR056810">
    <property type="entry name" value="GNC1-like_N"/>
</dbReference>
<dbReference type="PROSITE" id="PS50077">
    <property type="entry name" value="HEAT_REPEAT"/>
    <property type="match status" value="3"/>
</dbReference>
<name>A0AB39ZEH6_DROSZ</name>
<evidence type="ECO:0000256" key="3">
    <source>
        <dbReference type="PROSITE-ProRule" id="PRU00103"/>
    </source>
</evidence>
<dbReference type="Gene3D" id="1.25.10.10">
    <property type="entry name" value="Leucine-rich Repeat Variant"/>
    <property type="match status" value="6"/>
</dbReference>
<keyword evidence="5" id="KW-1185">Reference proteome</keyword>
<dbReference type="RefSeq" id="XP_016932440.4">
    <property type="nucleotide sequence ID" value="XM_017076951.4"/>
</dbReference>
<dbReference type="GeneID" id="108011730"/>
<dbReference type="GO" id="GO:0006417">
    <property type="term" value="P:regulation of translation"/>
    <property type="evidence" value="ECO:0007669"/>
    <property type="project" value="TreeGrafter"/>
</dbReference>
<dbReference type="Pfam" id="PF02985">
    <property type="entry name" value="HEAT"/>
    <property type="match status" value="1"/>
</dbReference>
<proteinExistence type="inferred from homology"/>
<organism evidence="5 6">
    <name type="scientific">Drosophila suzukii</name>
    <name type="common">Spotted-wing drosophila fruit fly</name>
    <dbReference type="NCBI Taxonomy" id="28584"/>
    <lineage>
        <taxon>Eukaryota</taxon>
        <taxon>Metazoa</taxon>
        <taxon>Ecdysozoa</taxon>
        <taxon>Arthropoda</taxon>
        <taxon>Hexapoda</taxon>
        <taxon>Insecta</taxon>
        <taxon>Pterygota</taxon>
        <taxon>Neoptera</taxon>
        <taxon>Endopterygota</taxon>
        <taxon>Diptera</taxon>
        <taxon>Brachycera</taxon>
        <taxon>Muscomorpha</taxon>
        <taxon>Ephydroidea</taxon>
        <taxon>Drosophilidae</taxon>
        <taxon>Drosophila</taxon>
        <taxon>Sophophora</taxon>
    </lineage>
</organism>
<dbReference type="InterPro" id="IPR034085">
    <property type="entry name" value="TOG"/>
</dbReference>